<sequence>MSSIHDNFIQSYEVNLNAGEIIIHTIYLDQEPNEFTDIIFRGVVSHFFQDVGVNNIVFDIEESNSDFILEQFKNQLENRKKWNWPFLYDSEKEFIHYIESKHLKFFQIDSVCGLNGWVLALEMEIKSRS</sequence>
<gene>
    <name evidence="1" type="ORF">LEP1GSC194_3288</name>
</gene>
<protein>
    <submittedName>
        <fullName evidence="1">Uncharacterized protein</fullName>
    </submittedName>
</protein>
<evidence type="ECO:0000313" key="2">
    <source>
        <dbReference type="Proteomes" id="UP000011988"/>
    </source>
</evidence>
<dbReference type="Proteomes" id="UP000011988">
    <property type="component" value="Unassembled WGS sequence"/>
</dbReference>
<dbReference type="RefSeq" id="WP_020772645.1">
    <property type="nucleotide sequence ID" value="NZ_ANIK01000026.1"/>
</dbReference>
<proteinExistence type="predicted"/>
<dbReference type="EMBL" id="ANIK01000026">
    <property type="protein sequence ID" value="EMJ96327.1"/>
    <property type="molecule type" value="Genomic_DNA"/>
</dbReference>
<name>M6CWP8_9LEPT</name>
<evidence type="ECO:0000313" key="1">
    <source>
        <dbReference type="EMBL" id="EMJ96327.1"/>
    </source>
</evidence>
<organism evidence="1 2">
    <name type="scientific">Leptospira alstonii serovar Sichuan str. 79601</name>
    <dbReference type="NCBI Taxonomy" id="1218565"/>
    <lineage>
        <taxon>Bacteria</taxon>
        <taxon>Pseudomonadati</taxon>
        <taxon>Spirochaetota</taxon>
        <taxon>Spirochaetia</taxon>
        <taxon>Leptospirales</taxon>
        <taxon>Leptospiraceae</taxon>
        <taxon>Leptospira</taxon>
    </lineage>
</organism>
<dbReference type="AlphaFoldDB" id="M6CWP8"/>
<dbReference type="PATRIC" id="fig|1218565.3.peg.1239"/>
<reference evidence="1 2" key="1">
    <citation type="submission" date="2013-01" db="EMBL/GenBank/DDBJ databases">
        <authorList>
            <person name="Harkins D.M."/>
            <person name="Durkin A.S."/>
            <person name="Brinkac L.M."/>
            <person name="Haft D.H."/>
            <person name="Selengut J.D."/>
            <person name="Sanka R."/>
            <person name="DePew J."/>
            <person name="Purushe J."/>
            <person name="Galloway R.L."/>
            <person name="Vinetz J.M."/>
            <person name="Sutton G.G."/>
            <person name="Nierman W.C."/>
            <person name="Fouts D.E."/>
        </authorList>
    </citation>
    <scope>NUCLEOTIDE SEQUENCE [LARGE SCALE GENOMIC DNA]</scope>
    <source>
        <strain evidence="1 2">79601</strain>
    </source>
</reference>
<accession>M6CWP8</accession>
<comment type="caution">
    <text evidence="1">The sequence shown here is derived from an EMBL/GenBank/DDBJ whole genome shotgun (WGS) entry which is preliminary data.</text>
</comment>